<gene>
    <name evidence="1" type="ORF">DPMN_071841</name>
</gene>
<reference evidence="1" key="2">
    <citation type="submission" date="2020-11" db="EMBL/GenBank/DDBJ databases">
        <authorList>
            <person name="McCartney M.A."/>
            <person name="Auch B."/>
            <person name="Kono T."/>
            <person name="Mallez S."/>
            <person name="Becker A."/>
            <person name="Gohl D.M."/>
            <person name="Silverstein K.A.T."/>
            <person name="Koren S."/>
            <person name="Bechman K.B."/>
            <person name="Herman A."/>
            <person name="Abrahante J.E."/>
            <person name="Garbe J."/>
        </authorList>
    </citation>
    <scope>NUCLEOTIDE SEQUENCE</scope>
    <source>
        <strain evidence="1">Duluth1</strain>
        <tissue evidence="1">Whole animal</tissue>
    </source>
</reference>
<protein>
    <submittedName>
        <fullName evidence="1">Uncharacterized protein</fullName>
    </submittedName>
</protein>
<evidence type="ECO:0000313" key="2">
    <source>
        <dbReference type="Proteomes" id="UP000828390"/>
    </source>
</evidence>
<reference evidence="1" key="1">
    <citation type="journal article" date="2019" name="bioRxiv">
        <title>The Genome of the Zebra Mussel, Dreissena polymorpha: A Resource for Invasive Species Research.</title>
        <authorList>
            <person name="McCartney M.A."/>
            <person name="Auch B."/>
            <person name="Kono T."/>
            <person name="Mallez S."/>
            <person name="Zhang Y."/>
            <person name="Obille A."/>
            <person name="Becker A."/>
            <person name="Abrahante J.E."/>
            <person name="Garbe J."/>
            <person name="Badalamenti J.P."/>
            <person name="Herman A."/>
            <person name="Mangelson H."/>
            <person name="Liachko I."/>
            <person name="Sullivan S."/>
            <person name="Sone E.D."/>
            <person name="Koren S."/>
            <person name="Silverstein K.A.T."/>
            <person name="Beckman K.B."/>
            <person name="Gohl D.M."/>
        </authorList>
    </citation>
    <scope>NUCLEOTIDE SEQUENCE</scope>
    <source>
        <strain evidence="1">Duluth1</strain>
        <tissue evidence="1">Whole animal</tissue>
    </source>
</reference>
<organism evidence="1 2">
    <name type="scientific">Dreissena polymorpha</name>
    <name type="common">Zebra mussel</name>
    <name type="synonym">Mytilus polymorpha</name>
    <dbReference type="NCBI Taxonomy" id="45954"/>
    <lineage>
        <taxon>Eukaryota</taxon>
        <taxon>Metazoa</taxon>
        <taxon>Spiralia</taxon>
        <taxon>Lophotrochozoa</taxon>
        <taxon>Mollusca</taxon>
        <taxon>Bivalvia</taxon>
        <taxon>Autobranchia</taxon>
        <taxon>Heteroconchia</taxon>
        <taxon>Euheterodonta</taxon>
        <taxon>Imparidentia</taxon>
        <taxon>Neoheterodontei</taxon>
        <taxon>Myida</taxon>
        <taxon>Dreissenoidea</taxon>
        <taxon>Dreissenidae</taxon>
        <taxon>Dreissena</taxon>
    </lineage>
</organism>
<dbReference type="Proteomes" id="UP000828390">
    <property type="component" value="Unassembled WGS sequence"/>
</dbReference>
<sequence length="73" mass="8491">MFRSEERVEIGTLFEKTKIDYLALLSRVQKWLATKVIPSNVSGRSSQKTASSAIRRRQLAELELTQAKRRQHF</sequence>
<name>A0A9D3Z5F5_DREPO</name>
<evidence type="ECO:0000313" key="1">
    <source>
        <dbReference type="EMBL" id="KAH3712162.1"/>
    </source>
</evidence>
<proteinExistence type="predicted"/>
<dbReference type="AlphaFoldDB" id="A0A9D3Z5F5"/>
<dbReference type="EMBL" id="JAIWYP010000014">
    <property type="protein sequence ID" value="KAH3712162.1"/>
    <property type="molecule type" value="Genomic_DNA"/>
</dbReference>
<accession>A0A9D3Z5F5</accession>
<comment type="caution">
    <text evidence="1">The sequence shown here is derived from an EMBL/GenBank/DDBJ whole genome shotgun (WGS) entry which is preliminary data.</text>
</comment>
<keyword evidence="2" id="KW-1185">Reference proteome</keyword>